<sequence length="112" mass="12326">MPVVTVVKSFFSMPFRGCASGETRASLSGMLCPSPRRENFGTPFSQRGIQLVDKLRSGENLKPISLHSSLLTASHAPVGKTRAPLLMPLEKKERALLMWFFYQNGSNLSTAL</sequence>
<protein>
    <submittedName>
        <fullName evidence="1">Uncharacterized protein</fullName>
    </submittedName>
</protein>
<organism evidence="1 2">
    <name type="scientific">Araneus ventricosus</name>
    <name type="common">Orbweaver spider</name>
    <name type="synonym">Epeira ventricosa</name>
    <dbReference type="NCBI Taxonomy" id="182803"/>
    <lineage>
        <taxon>Eukaryota</taxon>
        <taxon>Metazoa</taxon>
        <taxon>Ecdysozoa</taxon>
        <taxon>Arthropoda</taxon>
        <taxon>Chelicerata</taxon>
        <taxon>Arachnida</taxon>
        <taxon>Araneae</taxon>
        <taxon>Araneomorphae</taxon>
        <taxon>Entelegynae</taxon>
        <taxon>Araneoidea</taxon>
        <taxon>Araneidae</taxon>
        <taxon>Araneus</taxon>
    </lineage>
</organism>
<dbReference type="AlphaFoldDB" id="A0A4Y2PNG8"/>
<accession>A0A4Y2PNG8</accession>
<dbReference type="Proteomes" id="UP000499080">
    <property type="component" value="Unassembled WGS sequence"/>
</dbReference>
<keyword evidence="2" id="KW-1185">Reference proteome</keyword>
<comment type="caution">
    <text evidence="1">The sequence shown here is derived from an EMBL/GenBank/DDBJ whole genome shotgun (WGS) entry which is preliminary data.</text>
</comment>
<name>A0A4Y2PNG8_ARAVE</name>
<reference evidence="1 2" key="1">
    <citation type="journal article" date="2019" name="Sci. Rep.">
        <title>Orb-weaving spider Araneus ventricosus genome elucidates the spidroin gene catalogue.</title>
        <authorList>
            <person name="Kono N."/>
            <person name="Nakamura H."/>
            <person name="Ohtoshi R."/>
            <person name="Moran D.A.P."/>
            <person name="Shinohara A."/>
            <person name="Yoshida Y."/>
            <person name="Fujiwara M."/>
            <person name="Mori M."/>
            <person name="Tomita M."/>
            <person name="Arakawa K."/>
        </authorList>
    </citation>
    <scope>NUCLEOTIDE SEQUENCE [LARGE SCALE GENOMIC DNA]</scope>
</reference>
<gene>
    <name evidence="1" type="ORF">AVEN_56474_1</name>
</gene>
<evidence type="ECO:0000313" key="1">
    <source>
        <dbReference type="EMBL" id="GBN53475.1"/>
    </source>
</evidence>
<proteinExistence type="predicted"/>
<dbReference type="EMBL" id="BGPR01011893">
    <property type="protein sequence ID" value="GBN53475.1"/>
    <property type="molecule type" value="Genomic_DNA"/>
</dbReference>
<evidence type="ECO:0000313" key="2">
    <source>
        <dbReference type="Proteomes" id="UP000499080"/>
    </source>
</evidence>